<dbReference type="PRINTS" id="PR00420">
    <property type="entry name" value="RNGMNOXGNASE"/>
</dbReference>
<comment type="catalytic activity">
    <reaction evidence="9 10">
        <text>L-kynurenine + NADPH + O2 + H(+) = 3-hydroxy-L-kynurenine + NADP(+) + H2O</text>
        <dbReference type="Rhea" id="RHEA:20545"/>
        <dbReference type="ChEBI" id="CHEBI:15377"/>
        <dbReference type="ChEBI" id="CHEBI:15378"/>
        <dbReference type="ChEBI" id="CHEBI:15379"/>
        <dbReference type="ChEBI" id="CHEBI:57783"/>
        <dbReference type="ChEBI" id="CHEBI:57959"/>
        <dbReference type="ChEBI" id="CHEBI:58125"/>
        <dbReference type="ChEBI" id="CHEBI:58349"/>
        <dbReference type="EC" id="1.14.13.9"/>
    </reaction>
</comment>
<evidence type="ECO:0000313" key="13">
    <source>
        <dbReference type="EMBL" id="CAB3364191.1"/>
    </source>
</evidence>
<comment type="cofactor">
    <cofactor evidence="1 10">
        <name>FAD</name>
        <dbReference type="ChEBI" id="CHEBI:57692"/>
    </cofactor>
</comment>
<dbReference type="Gene3D" id="3.50.50.60">
    <property type="entry name" value="FAD/NAD(P)-binding domain"/>
    <property type="match status" value="1"/>
</dbReference>
<keyword evidence="14" id="KW-1185">Reference proteome</keyword>
<sequence>METITGANGCDGFPKIKVAIVGGGLVGTLSACYFAKRGHEVHLYELRPDIRELEHVPGRSINLALSVRGRAALKEVGLEEQLVQRHGIPMYARMIHELDGSTRSIPYGKKDQCIYSVGRRFLNESLLTAAEKYPNVHCHFNQKLVSANLKQGQMTFERQPSKEIEQVEAQLVVGADGAFSSVRKQMMKQPLCDFSQTYIPHGYLELCIPALSDGTHAMPKNYLHIWPRGRFMMIALPNQDASWTVTLFMPFDEFGKLDTPQRLLAFFKEHFPDAVPLIGEEKLVSDFFACKPSPLVSVKCGPYNIGDTALIIGDAAHAMVPFYGQGMNAGFEDCRLLDAVLLKHKFDVGPALKEFSTTRRPDAEAICGLAMYNYVEMRDLVNRKSFLIRKKVDSLLHSLMPNLWIPLYTSVTFSHMPYAQCIKNKEWQDKILDRALTLMAASLVAFAAFFFYNATY</sequence>
<dbReference type="HAMAP" id="MF_01971">
    <property type="entry name" value="Kynurenine_monooxygenase"/>
    <property type="match status" value="1"/>
</dbReference>
<dbReference type="SUPFAM" id="SSF51905">
    <property type="entry name" value="FAD/NAD(P)-binding domain"/>
    <property type="match status" value="1"/>
</dbReference>
<evidence type="ECO:0000256" key="6">
    <source>
        <dbReference type="ARBA" id="ARBA00023002"/>
    </source>
</evidence>
<dbReference type="Pfam" id="PF01494">
    <property type="entry name" value="FAD_binding_3"/>
    <property type="match status" value="1"/>
</dbReference>
<dbReference type="InterPro" id="IPR027545">
    <property type="entry name" value="Kynurenine_monooxygenase"/>
</dbReference>
<comment type="caution">
    <text evidence="13">The sequence shown here is derived from an EMBL/GenBank/DDBJ whole genome shotgun (WGS) entry which is preliminary data.</text>
</comment>
<keyword evidence="11" id="KW-0812">Transmembrane</keyword>
<evidence type="ECO:0000256" key="8">
    <source>
        <dbReference type="ARBA" id="ARBA00023128"/>
    </source>
</evidence>
<keyword evidence="6 10" id="KW-0560">Oxidoreductase</keyword>
<dbReference type="FunFam" id="3.50.50.60:FF:000129">
    <property type="entry name" value="Kynurenine 3-monooxygenase"/>
    <property type="match status" value="1"/>
</dbReference>
<dbReference type="GO" id="GO:0005741">
    <property type="term" value="C:mitochondrial outer membrane"/>
    <property type="evidence" value="ECO:0007669"/>
    <property type="project" value="TreeGrafter"/>
</dbReference>
<comment type="similarity">
    <text evidence="10">Belongs to the aromatic-ring hydroxylase family. KMO subfamily.</text>
</comment>
<reference evidence="13 14" key="1">
    <citation type="submission" date="2020-04" db="EMBL/GenBank/DDBJ databases">
        <authorList>
            <person name="Alioto T."/>
            <person name="Alioto T."/>
            <person name="Gomez Garrido J."/>
        </authorList>
    </citation>
    <scope>NUCLEOTIDE SEQUENCE [LARGE SCALE GENOMIC DNA]</scope>
</reference>
<proteinExistence type="inferred from homology"/>
<comment type="subcellular location">
    <subcellularLocation>
        <location evidence="10">Mitochondrion</location>
    </subcellularLocation>
    <subcellularLocation>
        <location evidence="10">Membrane</location>
        <topology evidence="10">Multi-pass membrane protein</topology>
    </subcellularLocation>
</comment>
<dbReference type="GO" id="GO:0043420">
    <property type="term" value="P:anthranilate metabolic process"/>
    <property type="evidence" value="ECO:0007669"/>
    <property type="project" value="UniProtKB-UniRule"/>
</dbReference>
<comment type="function">
    <text evidence="10">Catalyzes the hydroxylation of L-kynurenine (L-Kyn) to form 3-hydroxy-L-kynurenine (L-3OHKyn). Required for synthesis of quinolinic acid.</text>
</comment>
<dbReference type="InterPro" id="IPR036188">
    <property type="entry name" value="FAD/NAD-bd_sf"/>
</dbReference>
<comment type="pathway">
    <text evidence="10">Cofactor biosynthesis; NAD(+) biosynthesis; quinolinate from L-kynurenine: step 1/3.</text>
</comment>
<organism evidence="13 14">
    <name type="scientific">Cloeon dipterum</name>
    <dbReference type="NCBI Taxonomy" id="197152"/>
    <lineage>
        <taxon>Eukaryota</taxon>
        <taxon>Metazoa</taxon>
        <taxon>Ecdysozoa</taxon>
        <taxon>Arthropoda</taxon>
        <taxon>Hexapoda</taxon>
        <taxon>Insecta</taxon>
        <taxon>Pterygota</taxon>
        <taxon>Palaeoptera</taxon>
        <taxon>Ephemeroptera</taxon>
        <taxon>Pisciforma</taxon>
        <taxon>Baetidae</taxon>
        <taxon>Cloeon</taxon>
    </lineage>
</organism>
<keyword evidence="8 10" id="KW-0496">Mitochondrion</keyword>
<evidence type="ECO:0000256" key="9">
    <source>
        <dbReference type="ARBA" id="ARBA00047818"/>
    </source>
</evidence>
<keyword evidence="2 10" id="KW-0285">Flavoprotein</keyword>
<evidence type="ECO:0000256" key="10">
    <source>
        <dbReference type="HAMAP-Rule" id="MF_03018"/>
    </source>
</evidence>
<keyword evidence="4 10" id="KW-0274">FAD</keyword>
<dbReference type="GO" id="GO:0006569">
    <property type="term" value="P:L-tryptophan catabolic process"/>
    <property type="evidence" value="ECO:0007669"/>
    <property type="project" value="UniProtKB-UniRule"/>
</dbReference>
<feature type="transmembrane region" description="Helical" evidence="11">
    <location>
        <begin position="431"/>
        <end position="452"/>
    </location>
</feature>
<evidence type="ECO:0000256" key="7">
    <source>
        <dbReference type="ARBA" id="ARBA00023033"/>
    </source>
</evidence>
<evidence type="ECO:0000256" key="11">
    <source>
        <dbReference type="SAM" id="Phobius"/>
    </source>
</evidence>
<keyword evidence="7 10" id="KW-0503">Monooxygenase</keyword>
<dbReference type="AlphaFoldDB" id="A0A8S1C7Q3"/>
<dbReference type="GO" id="GO:0019805">
    <property type="term" value="P:quinolinate biosynthetic process"/>
    <property type="evidence" value="ECO:0007669"/>
    <property type="project" value="UniProtKB-UniRule"/>
</dbReference>
<dbReference type="EMBL" id="CADEPI010000015">
    <property type="protein sequence ID" value="CAB3364191.1"/>
    <property type="molecule type" value="Genomic_DNA"/>
</dbReference>
<dbReference type="PANTHER" id="PTHR46028">
    <property type="entry name" value="KYNURENINE 3-MONOOXYGENASE"/>
    <property type="match status" value="1"/>
</dbReference>
<name>A0A8S1C7Q3_9INSE</name>
<accession>A0A8S1C7Q3</accession>
<dbReference type="OrthoDB" id="10053569at2759"/>
<evidence type="ECO:0000256" key="4">
    <source>
        <dbReference type="ARBA" id="ARBA00022827"/>
    </source>
</evidence>
<keyword evidence="5 10" id="KW-0521">NADP</keyword>
<evidence type="ECO:0000256" key="5">
    <source>
        <dbReference type="ARBA" id="ARBA00022857"/>
    </source>
</evidence>
<evidence type="ECO:0000259" key="12">
    <source>
        <dbReference type="Pfam" id="PF01494"/>
    </source>
</evidence>
<dbReference type="Proteomes" id="UP000494165">
    <property type="component" value="Unassembled WGS sequence"/>
</dbReference>
<protein>
    <recommendedName>
        <fullName evidence="10">Kynurenine 3-monooxygenase</fullName>
        <ecNumber evidence="10">1.14.13.9</ecNumber>
    </recommendedName>
    <alternativeName>
        <fullName evidence="10">Kynurenine 3-hydroxylase</fullName>
    </alternativeName>
</protein>
<dbReference type="GO" id="GO:0070189">
    <property type="term" value="P:kynurenine metabolic process"/>
    <property type="evidence" value="ECO:0007669"/>
    <property type="project" value="TreeGrafter"/>
</dbReference>
<feature type="domain" description="FAD-binding" evidence="12">
    <location>
        <begin position="16"/>
        <end position="343"/>
    </location>
</feature>
<evidence type="ECO:0000256" key="3">
    <source>
        <dbReference type="ARBA" id="ARBA00022642"/>
    </source>
</evidence>
<dbReference type="GO" id="GO:0071949">
    <property type="term" value="F:FAD binding"/>
    <property type="evidence" value="ECO:0007669"/>
    <property type="project" value="InterPro"/>
</dbReference>
<dbReference type="GO" id="GO:0004502">
    <property type="term" value="F:kynurenine 3-monooxygenase activity"/>
    <property type="evidence" value="ECO:0007669"/>
    <property type="project" value="UniProtKB-UniRule"/>
</dbReference>
<evidence type="ECO:0000313" key="14">
    <source>
        <dbReference type="Proteomes" id="UP000494165"/>
    </source>
</evidence>
<dbReference type="GO" id="GO:0034354">
    <property type="term" value="P:'de novo' NAD+ biosynthetic process from L-tryptophan"/>
    <property type="evidence" value="ECO:0007669"/>
    <property type="project" value="UniProtKB-UniRule"/>
</dbReference>
<dbReference type="PANTHER" id="PTHR46028:SF2">
    <property type="entry name" value="KYNURENINE 3-MONOOXYGENASE"/>
    <property type="match status" value="1"/>
</dbReference>
<dbReference type="EC" id="1.14.13.9" evidence="10"/>
<gene>
    <name evidence="13" type="ORF">CLODIP_2_CD14478</name>
</gene>
<keyword evidence="11" id="KW-1133">Transmembrane helix</keyword>
<evidence type="ECO:0000256" key="2">
    <source>
        <dbReference type="ARBA" id="ARBA00022630"/>
    </source>
</evidence>
<keyword evidence="10 11" id="KW-0472">Membrane</keyword>
<keyword evidence="3 10" id="KW-0662">Pyridine nucleotide biosynthesis</keyword>
<dbReference type="InterPro" id="IPR002938">
    <property type="entry name" value="FAD-bd"/>
</dbReference>
<evidence type="ECO:0000256" key="1">
    <source>
        <dbReference type="ARBA" id="ARBA00001974"/>
    </source>
</evidence>